<dbReference type="GO" id="GO:0005829">
    <property type="term" value="C:cytosol"/>
    <property type="evidence" value="ECO:0007669"/>
    <property type="project" value="TreeGrafter"/>
</dbReference>
<organism evidence="15 16">
    <name type="scientific">Cellulosilyticum lentocellum (strain ATCC 49066 / DSM 5427 / NCIMB 11756 / RHM5)</name>
    <name type="common">Clostridium lentocellum</name>
    <dbReference type="NCBI Taxonomy" id="642492"/>
    <lineage>
        <taxon>Bacteria</taxon>
        <taxon>Bacillati</taxon>
        <taxon>Bacillota</taxon>
        <taxon>Clostridia</taxon>
        <taxon>Lachnospirales</taxon>
        <taxon>Cellulosilyticaceae</taxon>
        <taxon>Cellulosilyticum</taxon>
    </lineage>
</organism>
<dbReference type="PANTHER" id="PTHR43020:SF2">
    <property type="entry name" value="MITOCHONDRIAL TRNA METHYLTHIOTRANSFERASE CDK5RAP1"/>
    <property type="match status" value="1"/>
</dbReference>
<evidence type="ECO:0000259" key="13">
    <source>
        <dbReference type="PROSITE" id="PS51449"/>
    </source>
</evidence>
<evidence type="ECO:0000256" key="8">
    <source>
        <dbReference type="ARBA" id="ARBA00023004"/>
    </source>
</evidence>
<evidence type="ECO:0000259" key="12">
    <source>
        <dbReference type="PROSITE" id="PS50926"/>
    </source>
</evidence>
<dbReference type="InterPro" id="IPR023404">
    <property type="entry name" value="rSAM_horseshoe"/>
</dbReference>
<dbReference type="eggNOG" id="COG0621">
    <property type="taxonomic scope" value="Bacteria"/>
</dbReference>
<dbReference type="SUPFAM" id="SSF102114">
    <property type="entry name" value="Radical SAM enzymes"/>
    <property type="match status" value="1"/>
</dbReference>
<dbReference type="GO" id="GO:0046872">
    <property type="term" value="F:metal ion binding"/>
    <property type="evidence" value="ECO:0007669"/>
    <property type="project" value="UniProtKB-KW"/>
</dbReference>
<dbReference type="FunFam" id="3.80.30.20:FF:000001">
    <property type="entry name" value="tRNA-2-methylthio-N(6)-dimethylallyladenosine synthase 2"/>
    <property type="match status" value="1"/>
</dbReference>
<dbReference type="InterPro" id="IPR005839">
    <property type="entry name" value="Methylthiotransferase"/>
</dbReference>
<dbReference type="InterPro" id="IPR006463">
    <property type="entry name" value="MiaB_methiolase"/>
</dbReference>
<dbReference type="NCBIfam" id="TIGR00089">
    <property type="entry name" value="MiaB/RimO family radical SAM methylthiotransferase"/>
    <property type="match status" value="1"/>
</dbReference>
<evidence type="ECO:0000256" key="4">
    <source>
        <dbReference type="ARBA" id="ARBA00022679"/>
    </source>
</evidence>
<evidence type="ECO:0000256" key="9">
    <source>
        <dbReference type="ARBA" id="ARBA00023014"/>
    </source>
</evidence>
<dbReference type="GO" id="GO:0051539">
    <property type="term" value="F:4 iron, 4 sulfur cluster binding"/>
    <property type="evidence" value="ECO:0007669"/>
    <property type="project" value="UniProtKB-UniRule"/>
</dbReference>
<accession>F2JRN3</accession>
<proteinExistence type="inferred from homology"/>
<gene>
    <name evidence="11" type="primary">miaB</name>
    <name evidence="15" type="ordered locus">Clole_2245</name>
</gene>
<dbReference type="InterPro" id="IPR013848">
    <property type="entry name" value="Methylthiotransferase_N"/>
</dbReference>
<dbReference type="Gene3D" id="3.80.30.20">
    <property type="entry name" value="tm_1862 like domain"/>
    <property type="match status" value="1"/>
</dbReference>
<dbReference type="InterPro" id="IPR020612">
    <property type="entry name" value="Methylthiotransferase_CS"/>
</dbReference>
<dbReference type="PROSITE" id="PS01278">
    <property type="entry name" value="MTTASE_RADICAL"/>
    <property type="match status" value="1"/>
</dbReference>
<keyword evidence="7 11" id="KW-0479">Metal-binding</keyword>
<feature type="binding site" evidence="11">
    <location>
        <position position="78"/>
    </location>
    <ligand>
        <name>[4Fe-4S] cluster</name>
        <dbReference type="ChEBI" id="CHEBI:49883"/>
        <label>1</label>
    </ligand>
</feature>
<keyword evidence="4 11" id="KW-0808">Transferase</keyword>
<feature type="binding site" evidence="11">
    <location>
        <position position="42"/>
    </location>
    <ligand>
        <name>[4Fe-4S] cluster</name>
        <dbReference type="ChEBI" id="CHEBI:49883"/>
        <label>1</label>
    </ligand>
</feature>
<dbReference type="NCBIfam" id="TIGR01574">
    <property type="entry name" value="miaB-methiolase"/>
    <property type="match status" value="1"/>
</dbReference>
<feature type="binding site" evidence="11">
    <location>
        <position position="195"/>
    </location>
    <ligand>
        <name>[4Fe-4S] cluster</name>
        <dbReference type="ChEBI" id="CHEBI:49883"/>
        <label>2</label>
        <note>4Fe-4S-S-AdoMet</note>
    </ligand>
</feature>
<dbReference type="InterPro" id="IPR038135">
    <property type="entry name" value="Methylthiotransferase_N_sf"/>
</dbReference>
<dbReference type="InterPro" id="IPR002792">
    <property type="entry name" value="TRAM_dom"/>
</dbReference>
<dbReference type="PROSITE" id="PS51449">
    <property type="entry name" value="MTTASE_N"/>
    <property type="match status" value="1"/>
</dbReference>
<feature type="domain" description="MTTase N-terminal" evidence="13">
    <location>
        <begin position="33"/>
        <end position="151"/>
    </location>
</feature>
<protein>
    <recommendedName>
        <fullName evidence="10 11">tRNA-2-methylthio-N(6)-dimethylallyladenosine synthase</fullName>
        <ecNumber evidence="10 11">2.8.4.3</ecNumber>
    </recommendedName>
    <alternativeName>
        <fullName evidence="11">(Dimethylallyl)adenosine tRNA methylthiotransferase MiaB</fullName>
    </alternativeName>
    <alternativeName>
        <fullName evidence="11">tRNA-i(6)A37 methylthiotransferase</fullName>
    </alternativeName>
</protein>
<keyword evidence="2 11" id="KW-0004">4Fe-4S</keyword>
<dbReference type="PROSITE" id="PS51918">
    <property type="entry name" value="RADICAL_SAM"/>
    <property type="match status" value="1"/>
</dbReference>
<dbReference type="Pfam" id="PF04055">
    <property type="entry name" value="Radical_SAM"/>
    <property type="match status" value="1"/>
</dbReference>
<dbReference type="SFLD" id="SFLDG01061">
    <property type="entry name" value="methylthiotransferase"/>
    <property type="match status" value="1"/>
</dbReference>
<evidence type="ECO:0000256" key="2">
    <source>
        <dbReference type="ARBA" id="ARBA00022485"/>
    </source>
</evidence>
<keyword evidence="3 11" id="KW-0963">Cytoplasm</keyword>
<keyword evidence="9 11" id="KW-0411">Iron-sulfur</keyword>
<evidence type="ECO:0000256" key="7">
    <source>
        <dbReference type="ARBA" id="ARBA00022723"/>
    </source>
</evidence>
<evidence type="ECO:0000256" key="6">
    <source>
        <dbReference type="ARBA" id="ARBA00022694"/>
    </source>
</evidence>
<dbReference type="InterPro" id="IPR007197">
    <property type="entry name" value="rSAM"/>
</dbReference>
<dbReference type="PROSITE" id="PS50926">
    <property type="entry name" value="TRAM"/>
    <property type="match status" value="1"/>
</dbReference>
<dbReference type="GO" id="GO:0035597">
    <property type="term" value="F:tRNA-2-methylthio-N(6)-dimethylallyladenosine(37) synthase activity"/>
    <property type="evidence" value="ECO:0007669"/>
    <property type="project" value="UniProtKB-EC"/>
</dbReference>
<comment type="function">
    <text evidence="1 11">Catalyzes the methylthiolation of N6-(dimethylallyl)adenosine (i(6)A), leading to the formation of 2-methylthio-N6-(dimethylallyl)adenosine (ms(2)i(6)A) at position 37 in tRNAs that read codons beginning with uridine.</text>
</comment>
<dbReference type="CDD" id="cd01335">
    <property type="entry name" value="Radical_SAM"/>
    <property type="match status" value="1"/>
</dbReference>
<comment type="catalytic activity">
    <reaction evidence="11">
        <text>N(6)-dimethylallyladenosine(37) in tRNA + (sulfur carrier)-SH + AH2 + 2 S-adenosyl-L-methionine = 2-methylsulfanyl-N(6)-dimethylallyladenosine(37) in tRNA + (sulfur carrier)-H + 5'-deoxyadenosine + L-methionine + A + S-adenosyl-L-homocysteine + 2 H(+)</text>
        <dbReference type="Rhea" id="RHEA:37067"/>
        <dbReference type="Rhea" id="RHEA-COMP:10375"/>
        <dbReference type="Rhea" id="RHEA-COMP:10376"/>
        <dbReference type="Rhea" id="RHEA-COMP:14737"/>
        <dbReference type="Rhea" id="RHEA-COMP:14739"/>
        <dbReference type="ChEBI" id="CHEBI:13193"/>
        <dbReference type="ChEBI" id="CHEBI:15378"/>
        <dbReference type="ChEBI" id="CHEBI:17319"/>
        <dbReference type="ChEBI" id="CHEBI:17499"/>
        <dbReference type="ChEBI" id="CHEBI:29917"/>
        <dbReference type="ChEBI" id="CHEBI:57844"/>
        <dbReference type="ChEBI" id="CHEBI:57856"/>
        <dbReference type="ChEBI" id="CHEBI:59789"/>
        <dbReference type="ChEBI" id="CHEBI:64428"/>
        <dbReference type="ChEBI" id="CHEBI:74415"/>
        <dbReference type="ChEBI" id="CHEBI:74417"/>
        <dbReference type="EC" id="2.8.4.3"/>
    </reaction>
</comment>
<name>F2JRN3_CELLD</name>
<dbReference type="AlphaFoldDB" id="F2JRN3"/>
<evidence type="ECO:0000313" key="16">
    <source>
        <dbReference type="Proteomes" id="UP000008467"/>
    </source>
</evidence>
<comment type="cofactor">
    <cofactor evidence="11">
        <name>[4Fe-4S] cluster</name>
        <dbReference type="ChEBI" id="CHEBI:49883"/>
    </cofactor>
    <text evidence="11">Binds 2 [4Fe-4S] clusters. One cluster is coordinated with 3 cysteines and an exchangeable S-adenosyl-L-methionine.</text>
</comment>
<comment type="subcellular location">
    <subcellularLocation>
        <location evidence="11">Cytoplasm</location>
    </subcellularLocation>
</comment>
<keyword evidence="8 11" id="KW-0408">Iron</keyword>
<dbReference type="Pfam" id="PF00919">
    <property type="entry name" value="UPF0004"/>
    <property type="match status" value="1"/>
</dbReference>
<dbReference type="KEGG" id="cle:Clole_2245"/>
<dbReference type="SFLD" id="SFLDF00273">
    <property type="entry name" value="(dimethylallyl)adenosine_tRNA"/>
    <property type="match status" value="1"/>
</dbReference>
<dbReference type="RefSeq" id="WP_013657248.1">
    <property type="nucleotide sequence ID" value="NC_015275.1"/>
</dbReference>
<keyword evidence="5 11" id="KW-0949">S-adenosyl-L-methionine</keyword>
<dbReference type="HOGENOM" id="CLU_018697_2_0_9"/>
<dbReference type="Proteomes" id="UP000008467">
    <property type="component" value="Chromosome"/>
</dbReference>
<dbReference type="STRING" id="642492.Clole_2245"/>
<evidence type="ECO:0000313" key="15">
    <source>
        <dbReference type="EMBL" id="ADZ83954.1"/>
    </source>
</evidence>
<dbReference type="FunFam" id="3.40.50.12160:FF:000006">
    <property type="entry name" value="tRNA-2-methylthio-N(6)-dimethylallyladenosine synthase"/>
    <property type="match status" value="1"/>
</dbReference>
<dbReference type="EC" id="2.8.4.3" evidence="10 11"/>
<feature type="binding site" evidence="11">
    <location>
        <position position="188"/>
    </location>
    <ligand>
        <name>[4Fe-4S] cluster</name>
        <dbReference type="ChEBI" id="CHEBI:49883"/>
        <label>2</label>
        <note>4Fe-4S-S-AdoMet</note>
    </ligand>
</feature>
<evidence type="ECO:0000256" key="3">
    <source>
        <dbReference type="ARBA" id="ARBA00022490"/>
    </source>
</evidence>
<dbReference type="Gene3D" id="3.40.50.12160">
    <property type="entry name" value="Methylthiotransferase, N-terminal domain"/>
    <property type="match status" value="1"/>
</dbReference>
<feature type="binding site" evidence="11">
    <location>
        <position position="112"/>
    </location>
    <ligand>
        <name>[4Fe-4S] cluster</name>
        <dbReference type="ChEBI" id="CHEBI:49883"/>
        <label>1</label>
    </ligand>
</feature>
<dbReference type="EMBL" id="CP002582">
    <property type="protein sequence ID" value="ADZ83954.1"/>
    <property type="molecule type" value="Genomic_DNA"/>
</dbReference>
<dbReference type="SMART" id="SM00729">
    <property type="entry name" value="Elp3"/>
    <property type="match status" value="1"/>
</dbReference>
<evidence type="ECO:0000256" key="5">
    <source>
        <dbReference type="ARBA" id="ARBA00022691"/>
    </source>
</evidence>
<evidence type="ECO:0000256" key="1">
    <source>
        <dbReference type="ARBA" id="ARBA00003234"/>
    </source>
</evidence>
<dbReference type="Pfam" id="PF01938">
    <property type="entry name" value="TRAM"/>
    <property type="match status" value="1"/>
</dbReference>
<comment type="similarity">
    <text evidence="11">Belongs to the methylthiotransferase family. MiaB subfamily.</text>
</comment>
<evidence type="ECO:0000259" key="14">
    <source>
        <dbReference type="PROSITE" id="PS51918"/>
    </source>
</evidence>
<dbReference type="PANTHER" id="PTHR43020">
    <property type="entry name" value="CDK5 REGULATORY SUBUNIT-ASSOCIATED PROTEIN 1"/>
    <property type="match status" value="1"/>
</dbReference>
<comment type="subunit">
    <text evidence="11">Monomer.</text>
</comment>
<keyword evidence="6 11" id="KW-0819">tRNA processing</keyword>
<dbReference type="HAMAP" id="MF_01864">
    <property type="entry name" value="tRNA_metthiotr_MiaB"/>
    <property type="match status" value="1"/>
</dbReference>
<feature type="domain" description="TRAM" evidence="12">
    <location>
        <begin position="407"/>
        <end position="470"/>
    </location>
</feature>
<dbReference type="SFLD" id="SFLDS00029">
    <property type="entry name" value="Radical_SAM"/>
    <property type="match status" value="1"/>
</dbReference>
<keyword evidence="16" id="KW-1185">Reference proteome</keyword>
<dbReference type="SFLD" id="SFLDG01082">
    <property type="entry name" value="B12-binding_domain_containing"/>
    <property type="match status" value="1"/>
</dbReference>
<feature type="domain" description="Radical SAM core" evidence="14">
    <location>
        <begin position="174"/>
        <end position="404"/>
    </location>
</feature>
<sequence length="470" mass="53680">MSERKVINVSTKEAQRQNEIINILAQHISGKGLQYCISTFGCQMNARDSEKIEGMLEQIGYTKTENEEEADFIIYNTCCVRENAELKIYGRLGALKGRRKKNPNFMIALCGCMMQQDIVLDTLKKKFNFIDIIFGTYNIYKLPELLQTRLETKQNVIDIWDSYQDIVEDLPDSRKYDFKACVNIMYGCNNFCTYCIVPYVRGRERSRKPEDIVTEIKALVSEGVKEIMLLGQNVNSYGKTLDEPISFAELLKQINAIEGLKRIRFMTSHPKDLSDELIEVMASCDKICPSVHLPFQSGSTKLLKKMNRHYTKESYLELVRKIKAAIPRVELTTDIIVGFPGETEEDFLDTMEVVEKVHYASAFTFIYSKRTGTPAATMEDQVPEDVTKERFNRLLALVNKQSAATLHKYVGQTVEVLFEEVSKQDDNVLSGRTDTGLLVNTPAPKEYVGKFVKVHIVDNKTHYLIGELAR</sequence>
<dbReference type="InterPro" id="IPR058240">
    <property type="entry name" value="rSAM_sf"/>
</dbReference>
<dbReference type="InterPro" id="IPR006638">
    <property type="entry name" value="Elp3/MiaA/NifB-like_rSAM"/>
</dbReference>
<reference evidence="15 16" key="1">
    <citation type="journal article" date="2011" name="J. Bacteriol.">
        <title>Complete genome sequence of the cellulose-degrading bacterium Cellulosilyticum lentocellum.</title>
        <authorList>
            <consortium name="US DOE Joint Genome Institute"/>
            <person name="Miller D.A."/>
            <person name="Suen G."/>
            <person name="Bruce D."/>
            <person name="Copeland A."/>
            <person name="Cheng J.F."/>
            <person name="Detter C."/>
            <person name="Goodwin L.A."/>
            <person name="Han C.S."/>
            <person name="Hauser L.J."/>
            <person name="Land M.L."/>
            <person name="Lapidus A."/>
            <person name="Lucas S."/>
            <person name="Meincke L."/>
            <person name="Pitluck S."/>
            <person name="Tapia R."/>
            <person name="Teshima H."/>
            <person name="Woyke T."/>
            <person name="Fox B.G."/>
            <person name="Angert E.R."/>
            <person name="Currie C.R."/>
        </authorList>
    </citation>
    <scope>NUCLEOTIDE SEQUENCE [LARGE SCALE GENOMIC DNA]</scope>
    <source>
        <strain evidence="16">ATCC 49066 / DSM 5427 / NCIMB 11756 / RHM5</strain>
    </source>
</reference>
<evidence type="ECO:0000256" key="10">
    <source>
        <dbReference type="ARBA" id="ARBA00033765"/>
    </source>
</evidence>
<feature type="binding site" evidence="11">
    <location>
        <position position="192"/>
    </location>
    <ligand>
        <name>[4Fe-4S] cluster</name>
        <dbReference type="ChEBI" id="CHEBI:49883"/>
        <label>2</label>
        <note>4Fe-4S-S-AdoMet</note>
    </ligand>
</feature>
<evidence type="ECO:0000256" key="11">
    <source>
        <dbReference type="HAMAP-Rule" id="MF_01864"/>
    </source>
</evidence>